<feature type="transmembrane region" description="Helical" evidence="9">
    <location>
        <begin position="450"/>
        <end position="471"/>
    </location>
</feature>
<feature type="transmembrane region" description="Helical" evidence="9">
    <location>
        <begin position="228"/>
        <end position="250"/>
    </location>
</feature>
<feature type="region of interest" description="Disordered" evidence="8">
    <location>
        <begin position="1"/>
        <end position="62"/>
    </location>
</feature>
<dbReference type="Gene3D" id="1.20.1740.10">
    <property type="entry name" value="Amino acid/polyamine transporter I"/>
    <property type="match status" value="1"/>
</dbReference>
<keyword evidence="7 9" id="KW-0472">Membrane</keyword>
<feature type="transmembrane region" description="Helical" evidence="9">
    <location>
        <begin position="419"/>
        <end position="438"/>
    </location>
</feature>
<feature type="domain" description="Amino acid permease/ SLC12A" evidence="10">
    <location>
        <begin position="91"/>
        <end position="545"/>
    </location>
</feature>
<dbReference type="InterPro" id="IPR004840">
    <property type="entry name" value="Amino_acid_permease_CS"/>
</dbReference>
<dbReference type="PANTHER" id="PTHR43341">
    <property type="entry name" value="AMINO ACID PERMEASE"/>
    <property type="match status" value="1"/>
</dbReference>
<dbReference type="InterPro" id="IPR050524">
    <property type="entry name" value="APC_YAT"/>
</dbReference>
<dbReference type="Pfam" id="PF00324">
    <property type="entry name" value="AA_permease"/>
    <property type="match status" value="1"/>
</dbReference>
<comment type="subcellular location">
    <subcellularLocation>
        <location evidence="1">Membrane</location>
        <topology evidence="1">Multi-pass membrane protein</topology>
    </subcellularLocation>
</comment>
<accession>A0A642UCF4</accession>
<dbReference type="EMBL" id="SWFT01000163">
    <property type="protein sequence ID" value="KAA8896684.1"/>
    <property type="molecule type" value="Genomic_DNA"/>
</dbReference>
<sequence>MVFNITTPEPEDINIPMSSLEIEQKLSHVGSHPQSRRSSQHVTEGSSTGVQTHSSPYDLEKKGDYVSDKDFEVEDEGNSKEVRRDLKPRMISMIALGGTIGTGLFISTGTTLSLAGPVSSLISFVFMTTLVFTVTQALGEMATYIPVTGSFTQFVARWASPALGAANGWNYWFSWAITFSLELSIVGQVIERWTYAVPLAAWISIFFVLLTVFNLFPVKFYGEFEFWIASIKVIAVLGWIIYALCIMCGAGKTGPIGFRYWRHPGPWGPGYLVKNPIGTGRFLGWLKSLVSAAFTFQGCETVGIAAGESRNPRKALPSAIRKVLFRILIFYVLCMFFIGVLIPFDDPKLEGDGTAASPFIIAMENAGTKVLPEIFNAVILTTVISAGNSNVYLGSRILYALAESRVAPKFFMRTNRWGVPWVAVLFTASIGSLGYLAVSDSGTVAFNWLLNISSTAGLIAWGGIAFTHIRFMNILRSRGISRDSLPFKAKFMPYGSYYACGFIFLIVLFQGFDAFWDIDASKFFTSYISPILFIFCWIVFHFVFNGFTKKAFTWNSILMPKDECDIDTGARNIDDDEEFEEEPPKNLWEKFWNVLS</sequence>
<dbReference type="GO" id="GO:0015171">
    <property type="term" value="F:amino acid transmembrane transporter activity"/>
    <property type="evidence" value="ECO:0007669"/>
    <property type="project" value="TreeGrafter"/>
</dbReference>
<feature type="transmembrane region" description="Helical" evidence="9">
    <location>
        <begin position="114"/>
        <end position="134"/>
    </location>
</feature>
<gene>
    <name evidence="11" type="ORF">DIURU_005696</name>
</gene>
<keyword evidence="5" id="KW-0029">Amino-acid transport</keyword>
<dbReference type="OMA" id="LFKALWY"/>
<evidence type="ECO:0000256" key="9">
    <source>
        <dbReference type="SAM" id="Phobius"/>
    </source>
</evidence>
<dbReference type="VEuPathDB" id="FungiDB:DIURU_005696"/>
<feature type="transmembrane region" description="Helical" evidence="9">
    <location>
        <begin position="171"/>
        <end position="190"/>
    </location>
</feature>
<feature type="transmembrane region" description="Helical" evidence="9">
    <location>
        <begin position="524"/>
        <end position="544"/>
    </location>
</feature>
<feature type="compositionally biased region" description="Polar residues" evidence="8">
    <location>
        <begin position="40"/>
        <end position="55"/>
    </location>
</feature>
<evidence type="ECO:0000256" key="3">
    <source>
        <dbReference type="ARBA" id="ARBA00022448"/>
    </source>
</evidence>
<evidence type="ECO:0000256" key="8">
    <source>
        <dbReference type="SAM" id="MobiDB-lite"/>
    </source>
</evidence>
<keyword evidence="3" id="KW-0813">Transport</keyword>
<evidence type="ECO:0000256" key="4">
    <source>
        <dbReference type="ARBA" id="ARBA00022692"/>
    </source>
</evidence>
<reference evidence="11 12" key="1">
    <citation type="submission" date="2019-07" db="EMBL/GenBank/DDBJ databases">
        <title>Genome assembly of two rare yeast pathogens: Diutina rugosa and Trichomonascus ciferrii.</title>
        <authorList>
            <person name="Mixao V."/>
            <person name="Saus E."/>
            <person name="Hansen A."/>
            <person name="Lass-Flor C."/>
            <person name="Gabaldon T."/>
        </authorList>
    </citation>
    <scope>NUCLEOTIDE SEQUENCE [LARGE SCALE GENOMIC DNA]</scope>
    <source>
        <strain evidence="11 12">CBS 613</strain>
    </source>
</reference>
<evidence type="ECO:0000313" key="11">
    <source>
        <dbReference type="EMBL" id="KAA8896684.1"/>
    </source>
</evidence>
<feature type="transmembrane region" description="Helical" evidence="9">
    <location>
        <begin position="323"/>
        <end position="344"/>
    </location>
</feature>
<feature type="transmembrane region" description="Helical" evidence="9">
    <location>
        <begin position="90"/>
        <end position="108"/>
    </location>
</feature>
<evidence type="ECO:0000256" key="6">
    <source>
        <dbReference type="ARBA" id="ARBA00022989"/>
    </source>
</evidence>
<organism evidence="11 12">
    <name type="scientific">Diutina rugosa</name>
    <name type="common">Yeast</name>
    <name type="synonym">Candida rugosa</name>
    <dbReference type="NCBI Taxonomy" id="5481"/>
    <lineage>
        <taxon>Eukaryota</taxon>
        <taxon>Fungi</taxon>
        <taxon>Dikarya</taxon>
        <taxon>Ascomycota</taxon>
        <taxon>Saccharomycotina</taxon>
        <taxon>Pichiomycetes</taxon>
        <taxon>Debaryomycetaceae</taxon>
        <taxon>Diutina</taxon>
    </lineage>
</organism>
<evidence type="ECO:0000256" key="2">
    <source>
        <dbReference type="ARBA" id="ARBA00006983"/>
    </source>
</evidence>
<evidence type="ECO:0000256" key="5">
    <source>
        <dbReference type="ARBA" id="ARBA00022970"/>
    </source>
</evidence>
<evidence type="ECO:0000259" key="10">
    <source>
        <dbReference type="Pfam" id="PF00324"/>
    </source>
</evidence>
<comment type="similarity">
    <text evidence="2">Belongs to the amino acid-polyamine-organocation (APC) superfamily. YAT (TC 2.A.3.10) family.</text>
</comment>
<dbReference type="GO" id="GO:0016020">
    <property type="term" value="C:membrane"/>
    <property type="evidence" value="ECO:0007669"/>
    <property type="project" value="UniProtKB-SubCell"/>
</dbReference>
<evidence type="ECO:0000313" key="12">
    <source>
        <dbReference type="Proteomes" id="UP000449547"/>
    </source>
</evidence>
<evidence type="ECO:0000256" key="1">
    <source>
        <dbReference type="ARBA" id="ARBA00004141"/>
    </source>
</evidence>
<name>A0A642UCF4_DIURU</name>
<evidence type="ECO:0000256" key="7">
    <source>
        <dbReference type="ARBA" id="ARBA00023136"/>
    </source>
</evidence>
<dbReference type="FunFam" id="1.20.1740.10:FF:000006">
    <property type="entry name" value="General amino acid permease"/>
    <property type="match status" value="1"/>
</dbReference>
<keyword evidence="4 9" id="KW-0812">Transmembrane</keyword>
<dbReference type="Proteomes" id="UP000449547">
    <property type="component" value="Unassembled WGS sequence"/>
</dbReference>
<dbReference type="RefSeq" id="XP_034009544.1">
    <property type="nucleotide sequence ID" value="XM_034158706.1"/>
</dbReference>
<dbReference type="AlphaFoldDB" id="A0A642UCF4"/>
<protein>
    <recommendedName>
        <fullName evidence="10">Amino acid permease/ SLC12A domain-containing protein</fullName>
    </recommendedName>
</protein>
<dbReference type="PROSITE" id="PS00218">
    <property type="entry name" value="AMINO_ACID_PERMEASE_1"/>
    <property type="match status" value="1"/>
</dbReference>
<dbReference type="OrthoDB" id="3900342at2759"/>
<proteinExistence type="inferred from homology"/>
<keyword evidence="6 9" id="KW-1133">Transmembrane helix</keyword>
<dbReference type="GeneID" id="54784347"/>
<feature type="transmembrane region" description="Helical" evidence="9">
    <location>
        <begin position="197"/>
        <end position="216"/>
    </location>
</feature>
<dbReference type="InterPro" id="IPR004841">
    <property type="entry name" value="AA-permease/SLC12A_dom"/>
</dbReference>
<feature type="transmembrane region" description="Helical" evidence="9">
    <location>
        <begin position="491"/>
        <end position="512"/>
    </location>
</feature>
<feature type="transmembrane region" description="Helical" evidence="9">
    <location>
        <begin position="374"/>
        <end position="399"/>
    </location>
</feature>
<dbReference type="PANTHER" id="PTHR43341:SF4">
    <property type="entry name" value="ARGININE PERMEASE CAN1-RELATED"/>
    <property type="match status" value="1"/>
</dbReference>
<keyword evidence="12" id="KW-1185">Reference proteome</keyword>
<comment type="caution">
    <text evidence="11">The sequence shown here is derived from an EMBL/GenBank/DDBJ whole genome shotgun (WGS) entry which is preliminary data.</text>
</comment>